<evidence type="ECO:0000313" key="3">
    <source>
        <dbReference type="EMBL" id="XDQ12300.1"/>
    </source>
</evidence>
<proteinExistence type="predicted"/>
<dbReference type="AlphaFoldDB" id="A0AB39N0X4"/>
<dbReference type="EMBL" id="CP163432">
    <property type="protein sequence ID" value="XDQ12300.1"/>
    <property type="molecule type" value="Genomic_DNA"/>
</dbReference>
<accession>A0AB39N0X4</accession>
<reference evidence="3" key="1">
    <citation type="submission" date="2024-07" db="EMBL/GenBank/DDBJ databases">
        <authorList>
            <person name="Yu S.T."/>
        </authorList>
    </citation>
    <scope>NUCLEOTIDE SEQUENCE</scope>
    <source>
        <strain evidence="3">R11</strain>
    </source>
</reference>
<dbReference type="GO" id="GO:0006487">
    <property type="term" value="P:protein N-linked glycosylation"/>
    <property type="evidence" value="ECO:0007669"/>
    <property type="project" value="TreeGrafter"/>
</dbReference>
<dbReference type="RefSeq" id="WP_369272481.1">
    <property type="nucleotide sequence ID" value="NZ_CP163432.1"/>
</dbReference>
<feature type="region of interest" description="Disordered" evidence="1">
    <location>
        <begin position="1"/>
        <end position="40"/>
    </location>
</feature>
<evidence type="ECO:0000256" key="1">
    <source>
        <dbReference type="SAM" id="MobiDB-lite"/>
    </source>
</evidence>
<feature type="domain" description="Glycosyltransferase 2-like" evidence="2">
    <location>
        <begin position="44"/>
        <end position="109"/>
    </location>
</feature>
<feature type="compositionally biased region" description="Polar residues" evidence="1">
    <location>
        <begin position="18"/>
        <end position="32"/>
    </location>
</feature>
<dbReference type="InterPro" id="IPR029044">
    <property type="entry name" value="Nucleotide-diphossugar_trans"/>
</dbReference>
<feature type="region of interest" description="Disordered" evidence="1">
    <location>
        <begin position="122"/>
        <end position="149"/>
    </location>
</feature>
<gene>
    <name evidence="3" type="ORF">AB5J55_23030</name>
</gene>
<dbReference type="SUPFAM" id="SSF53448">
    <property type="entry name" value="Nucleotide-diphospho-sugar transferases"/>
    <property type="match status" value="1"/>
</dbReference>
<sequence>MTHERELSKAPDVPETPDPQNLRNLQSPQDPQHPQGLADPPALSIVIPAYNEQARLPRTLDAITAHLTDLGSTDPRWAGWEIVVADDGSGDTTRDLVTARQDPRIRLRRGRDLDVVRPRGRVARAGAAARSRRRGGAAPADRGRPRSRTTVRCVRPWRSWWAVRGGGWTECGYGT</sequence>
<evidence type="ECO:0000259" key="2">
    <source>
        <dbReference type="Pfam" id="PF00535"/>
    </source>
</evidence>
<dbReference type="Gene3D" id="3.90.550.10">
    <property type="entry name" value="Spore Coat Polysaccharide Biosynthesis Protein SpsA, Chain A"/>
    <property type="match status" value="1"/>
</dbReference>
<dbReference type="InterPro" id="IPR001173">
    <property type="entry name" value="Glyco_trans_2-like"/>
</dbReference>
<protein>
    <submittedName>
        <fullName evidence="3">Glycosyltransferase family 2 protein</fullName>
    </submittedName>
</protein>
<dbReference type="Pfam" id="PF00535">
    <property type="entry name" value="Glycos_transf_2"/>
    <property type="match status" value="1"/>
</dbReference>
<dbReference type="PANTHER" id="PTHR10859">
    <property type="entry name" value="GLYCOSYL TRANSFERASE"/>
    <property type="match status" value="1"/>
</dbReference>
<dbReference type="PANTHER" id="PTHR10859:SF91">
    <property type="entry name" value="DOLICHYL-PHOSPHATE BETA-GLUCOSYLTRANSFERASE"/>
    <property type="match status" value="1"/>
</dbReference>
<name>A0AB39N0X4_9ACTN</name>
<organism evidence="3">
    <name type="scientific">Streptomyces sp. R11</name>
    <dbReference type="NCBI Taxonomy" id="3238625"/>
    <lineage>
        <taxon>Bacteria</taxon>
        <taxon>Bacillati</taxon>
        <taxon>Actinomycetota</taxon>
        <taxon>Actinomycetes</taxon>
        <taxon>Kitasatosporales</taxon>
        <taxon>Streptomycetaceae</taxon>
        <taxon>Streptomyces</taxon>
    </lineage>
</organism>